<name>A0A839PXM5_9MICO</name>
<dbReference type="RefSeq" id="WP_184511146.1">
    <property type="nucleotide sequence ID" value="NZ_JACHVT010000008.1"/>
</dbReference>
<gene>
    <name evidence="1" type="ORF">FHW14_003308</name>
</gene>
<accession>A0A839PXM5</accession>
<organism evidence="1 2">
    <name type="scientific">Terracoccus luteus</name>
    <dbReference type="NCBI Taxonomy" id="53356"/>
    <lineage>
        <taxon>Bacteria</taxon>
        <taxon>Bacillati</taxon>
        <taxon>Actinomycetota</taxon>
        <taxon>Actinomycetes</taxon>
        <taxon>Micrococcales</taxon>
        <taxon>Intrasporangiaceae</taxon>
        <taxon>Terracoccus</taxon>
    </lineage>
</organism>
<dbReference type="AlphaFoldDB" id="A0A839PXM5"/>
<reference evidence="1 2" key="1">
    <citation type="submission" date="2020-08" db="EMBL/GenBank/DDBJ databases">
        <title>Genomic Encyclopedia of Type Strains, Phase IV (KMG-V): Genome sequencing to study the core and pangenomes of soil and plant-associated prokaryotes.</title>
        <authorList>
            <person name="Whitman W."/>
        </authorList>
    </citation>
    <scope>NUCLEOTIDE SEQUENCE [LARGE SCALE GENOMIC DNA]</scope>
    <source>
        <strain evidence="1 2">B3ACCR2</strain>
    </source>
</reference>
<proteinExistence type="predicted"/>
<protein>
    <submittedName>
        <fullName evidence="1">Uncharacterized protein</fullName>
    </submittedName>
</protein>
<dbReference type="SUPFAM" id="SSF48371">
    <property type="entry name" value="ARM repeat"/>
    <property type="match status" value="1"/>
</dbReference>
<comment type="caution">
    <text evidence="1">The sequence shown here is derived from an EMBL/GenBank/DDBJ whole genome shotgun (WGS) entry which is preliminary data.</text>
</comment>
<evidence type="ECO:0000313" key="1">
    <source>
        <dbReference type="EMBL" id="MBB2988119.1"/>
    </source>
</evidence>
<dbReference type="InterPro" id="IPR016024">
    <property type="entry name" value="ARM-type_fold"/>
</dbReference>
<dbReference type="Proteomes" id="UP000590811">
    <property type="component" value="Unassembled WGS sequence"/>
</dbReference>
<dbReference type="EMBL" id="JACHVT010000008">
    <property type="protein sequence ID" value="MBB2988119.1"/>
    <property type="molecule type" value="Genomic_DNA"/>
</dbReference>
<evidence type="ECO:0000313" key="2">
    <source>
        <dbReference type="Proteomes" id="UP000590811"/>
    </source>
</evidence>
<sequence length="494" mass="53164">MGPLDLRGTVTLLERALSSDRMSGLDWYRLSGDLGRTPTAVLLNRDWRALFERCLLEMAVSLDLEYALREEALARLAGHPQSGPVIAAIAQEALSDPTVQVYNDTTSLLMYCDHPDAGDVLLDALKAPTNNDALRAALIGMTSVVRSSTDRDVTGTAAQLALSYLRDEERPLRVRRQAANLLRALDLPGKHRLAVGLHAHDLRYAATILLEGRALERRRLQAMAAGIREALLGAGGSHVDPVLDRMIRTALEDSDDAARGAASRVLMLVPQRPVIATELARELAASRQGSDWLGVQECLEVLVSMARADDMETTLELLVEPGTPPEVAMLAGIVLGNAQEDDAARARARHQRVYERALAVINDPMGGLSPTSTFALSPLAASTWDANGAGTGPMPVRGRCAEDVRQVLRGLVYVLGMHGRVDLIDQLAAHTRHVRDRAPASGSRDRSTAVTFTLPVESAAHVAEGICRWWLELPGHVQPLGPGTIALAGPSQGT</sequence>